<dbReference type="Proteomes" id="UP000593910">
    <property type="component" value="Chromosome"/>
</dbReference>
<dbReference type="InterPro" id="IPR004143">
    <property type="entry name" value="BPL_LPL_catalytic"/>
</dbReference>
<dbReference type="EC" id="6.3.4.15" evidence="3"/>
<sequence>MKILYLDEVDSTQNYLKKLLQDTKPDLPIAVSSEIQTNGIGSRNNSWNGIEGNLFLSFAISLKELPNDLKLESASIYFAYILKETLAEMGSEVFIKWPNDFYLNEKKIGGMITNIVGDKLICGVGLNLIAAPQGFEKIDIIVDKKLLLENYFKKVEKKVLWKKVFSKYKLEFRKNNKFFVHINNKKVPLSNAILEADGSIKIDGERIYSLR</sequence>
<protein>
    <submittedName>
        <fullName evidence="3">Biotin--[acetyl-CoA-carboxylase] ligase</fullName>
        <ecNumber evidence="3">6.3.4.15</ecNumber>
    </submittedName>
</protein>
<evidence type="ECO:0000313" key="3">
    <source>
        <dbReference type="EMBL" id="QOP40988.1"/>
    </source>
</evidence>
<dbReference type="PROSITE" id="PS51733">
    <property type="entry name" value="BPL_LPL_CATALYTIC"/>
    <property type="match status" value="1"/>
</dbReference>
<dbReference type="EMBL" id="CP041165">
    <property type="protein sequence ID" value="QOP40988.1"/>
    <property type="molecule type" value="Genomic_DNA"/>
</dbReference>
<evidence type="ECO:0000313" key="4">
    <source>
        <dbReference type="Proteomes" id="UP000593910"/>
    </source>
</evidence>
<dbReference type="GO" id="GO:0005737">
    <property type="term" value="C:cytoplasm"/>
    <property type="evidence" value="ECO:0007669"/>
    <property type="project" value="TreeGrafter"/>
</dbReference>
<proteinExistence type="predicted"/>
<dbReference type="SUPFAM" id="SSF55681">
    <property type="entry name" value="Class II aaRS and biotin synthetases"/>
    <property type="match status" value="1"/>
</dbReference>
<dbReference type="NCBIfam" id="NF006294">
    <property type="entry name" value="PRK08477.1"/>
    <property type="match status" value="1"/>
</dbReference>
<dbReference type="InterPro" id="IPR004408">
    <property type="entry name" value="Biotin_CoA_COase_ligase"/>
</dbReference>
<organism evidence="3 4">
    <name type="scientific">Sulfurimonas marina</name>
    <dbReference type="NCBI Taxonomy" id="2590551"/>
    <lineage>
        <taxon>Bacteria</taxon>
        <taxon>Pseudomonadati</taxon>
        <taxon>Campylobacterota</taxon>
        <taxon>Epsilonproteobacteria</taxon>
        <taxon>Campylobacterales</taxon>
        <taxon>Sulfurimonadaceae</taxon>
        <taxon>Sulfurimonas</taxon>
    </lineage>
</organism>
<gene>
    <name evidence="3" type="ORF">FJR03_04205</name>
</gene>
<keyword evidence="4" id="KW-1185">Reference proteome</keyword>
<dbReference type="PANTHER" id="PTHR12835:SF5">
    <property type="entry name" value="BIOTIN--PROTEIN LIGASE"/>
    <property type="match status" value="1"/>
</dbReference>
<dbReference type="GO" id="GO:0004077">
    <property type="term" value="F:biotin--[biotin carboxyl-carrier protein] ligase activity"/>
    <property type="evidence" value="ECO:0007669"/>
    <property type="project" value="UniProtKB-EC"/>
</dbReference>
<dbReference type="InterPro" id="IPR045864">
    <property type="entry name" value="aa-tRNA-synth_II/BPL/LPL"/>
</dbReference>
<reference evidence="3 4" key="1">
    <citation type="submission" date="2019-06" db="EMBL/GenBank/DDBJ databases">
        <title>Sulfurimonas gotlandica sp. nov., a chemoautotrophic and psychrotolerant epsilonproteobacterium isolated from a pelagic redoxcline, and an emended description of the genus Sulfurimonas.</title>
        <authorList>
            <person name="Wang S."/>
            <person name="Jiang L."/>
            <person name="Shao Z."/>
        </authorList>
    </citation>
    <scope>NUCLEOTIDE SEQUENCE [LARGE SCALE GENOMIC DNA]</scope>
    <source>
        <strain evidence="3 4">B2</strain>
    </source>
</reference>
<dbReference type="Pfam" id="PF03099">
    <property type="entry name" value="BPL_LplA_LipB"/>
    <property type="match status" value="1"/>
</dbReference>
<dbReference type="Gene3D" id="3.30.930.10">
    <property type="entry name" value="Bira Bifunctional Protein, Domain 2"/>
    <property type="match status" value="1"/>
</dbReference>
<keyword evidence="1 3" id="KW-0436">Ligase</keyword>
<feature type="domain" description="BPL/LPL catalytic" evidence="2">
    <location>
        <begin position="1"/>
        <end position="172"/>
    </location>
</feature>
<dbReference type="AlphaFoldDB" id="A0A7M1AWN0"/>
<accession>A0A7M1AWN0</accession>
<dbReference type="NCBIfam" id="TIGR00121">
    <property type="entry name" value="birA_ligase"/>
    <property type="match status" value="1"/>
</dbReference>
<evidence type="ECO:0000259" key="2">
    <source>
        <dbReference type="PROSITE" id="PS51733"/>
    </source>
</evidence>
<dbReference type="KEGG" id="smax:FJR03_04205"/>
<name>A0A7M1AWN0_9BACT</name>
<dbReference type="PANTHER" id="PTHR12835">
    <property type="entry name" value="BIOTIN PROTEIN LIGASE"/>
    <property type="match status" value="1"/>
</dbReference>
<evidence type="ECO:0000256" key="1">
    <source>
        <dbReference type="ARBA" id="ARBA00022598"/>
    </source>
</evidence>